<evidence type="ECO:0000313" key="4">
    <source>
        <dbReference type="Proteomes" id="UP000528555"/>
    </source>
</evidence>
<feature type="transmembrane region" description="Helical" evidence="1">
    <location>
        <begin position="134"/>
        <end position="161"/>
    </location>
</feature>
<keyword evidence="1" id="KW-0812">Transmembrane</keyword>
<accession>A0A850HGP6</accession>
<keyword evidence="1" id="KW-0472">Membrane</keyword>
<dbReference type="EMBL" id="JAAITX010000001">
    <property type="protein sequence ID" value="NVH57279.1"/>
    <property type="molecule type" value="Genomic_DNA"/>
</dbReference>
<feature type="transmembrane region" description="Helical" evidence="1">
    <location>
        <begin position="32"/>
        <end position="50"/>
    </location>
</feature>
<gene>
    <name evidence="3" type="ORF">G5A66_01180</name>
    <name evidence="2" type="ORF">G5A75_01630</name>
</gene>
<evidence type="ECO:0000313" key="2">
    <source>
        <dbReference type="EMBL" id="NSK13592.1"/>
    </source>
</evidence>
<dbReference type="Proteomes" id="UP000528555">
    <property type="component" value="Unassembled WGS sequence"/>
</dbReference>
<sequence length="202" mass="23317">MKYLLHDILKWSFSERKETGGMDVKIQRNQRMLAAFGMLGFAVGIVYANLMTRDYIGNIGIFNDFFLQQYGMVEIDMSDYLWYLGRIRILPVVLLAMLGYTRFRRVVVSAFLLWTGFSCGMIMTASVLQMGIQGLILCLIGMTPHMIFYIAGYLILIWYFYTYPVMRWNAQKTVSTILFLAIGLVLEAYVNPILMQGFLKTL</sequence>
<evidence type="ECO:0000256" key="1">
    <source>
        <dbReference type="SAM" id="Phobius"/>
    </source>
</evidence>
<feature type="transmembrane region" description="Helical" evidence="1">
    <location>
        <begin position="80"/>
        <end position="100"/>
    </location>
</feature>
<keyword evidence="1" id="KW-1133">Transmembrane helix</keyword>
<dbReference type="Proteomes" id="UP000701680">
    <property type="component" value="Unassembled WGS sequence"/>
</dbReference>
<dbReference type="OrthoDB" id="1905143at2"/>
<comment type="caution">
    <text evidence="3">The sequence shown here is derived from an EMBL/GenBank/DDBJ whole genome shotgun (WGS) entry which is preliminary data.</text>
</comment>
<feature type="transmembrane region" description="Helical" evidence="1">
    <location>
        <begin position="107"/>
        <end position="128"/>
    </location>
</feature>
<name>A0A850HGP6_9FIRM</name>
<organism evidence="3 4">
    <name type="scientific">Dorea phocaeensis</name>
    <dbReference type="NCBI Taxonomy" id="2040291"/>
    <lineage>
        <taxon>Bacteria</taxon>
        <taxon>Bacillati</taxon>
        <taxon>Bacillota</taxon>
        <taxon>Clostridia</taxon>
        <taxon>Lachnospirales</taxon>
        <taxon>Lachnospiraceae</taxon>
        <taxon>Dorea</taxon>
    </lineage>
</organism>
<protein>
    <submittedName>
        <fullName evidence="3">Stage II sporulation protein M</fullName>
    </submittedName>
</protein>
<feature type="transmembrane region" description="Helical" evidence="1">
    <location>
        <begin position="173"/>
        <end position="194"/>
    </location>
</feature>
<dbReference type="EMBL" id="JAAIUO010000001">
    <property type="protein sequence ID" value="NSK13592.1"/>
    <property type="molecule type" value="Genomic_DNA"/>
</dbReference>
<proteinExistence type="predicted"/>
<reference evidence="4 5" key="1">
    <citation type="journal article" date="2020" name="Cell Host Microbe">
        <title>Functional and Genomic Variation between Human-Derived Isolates of Lachnospiraceae Reveals Inter- and Intra-Species Diversity.</title>
        <authorList>
            <person name="Sorbara M.T."/>
            <person name="Littmann E.R."/>
            <person name="Fontana E."/>
            <person name="Moody T.U."/>
            <person name="Kohout C.E."/>
            <person name="Gjonbalaj M."/>
            <person name="Eaton V."/>
            <person name="Seok R."/>
            <person name="Leiner I.M."/>
            <person name="Pamer E.G."/>
        </authorList>
    </citation>
    <scope>NUCLEOTIDE SEQUENCE [LARGE SCALE GENOMIC DNA]</scope>
    <source>
        <strain evidence="3 4">MSK.17.11</strain>
        <strain evidence="2 5">MSK.17.38</strain>
    </source>
</reference>
<evidence type="ECO:0000313" key="5">
    <source>
        <dbReference type="Proteomes" id="UP000701680"/>
    </source>
</evidence>
<keyword evidence="4" id="KW-1185">Reference proteome</keyword>
<reference evidence="3" key="2">
    <citation type="submission" date="2020-02" db="EMBL/GenBank/DDBJ databases">
        <authorList>
            <person name="Littmann E."/>
            <person name="Sorbara M."/>
        </authorList>
    </citation>
    <scope>NUCLEOTIDE SEQUENCE</scope>
    <source>
        <strain evidence="3">MSK.17.11</strain>
        <strain evidence="2">MSK.17.38</strain>
    </source>
</reference>
<dbReference type="AlphaFoldDB" id="A0A850HGP6"/>
<evidence type="ECO:0000313" key="3">
    <source>
        <dbReference type="EMBL" id="NVH57279.1"/>
    </source>
</evidence>